<dbReference type="Gene3D" id="3.80.10.10">
    <property type="entry name" value="Ribonuclease Inhibitor"/>
    <property type="match status" value="1"/>
</dbReference>
<dbReference type="InterPro" id="IPR032675">
    <property type="entry name" value="LRR_dom_sf"/>
</dbReference>
<name>A0A815Z4M0_ADIRI</name>
<sequence length="491" mass="58544">MEHFNITLNDLPDEILLIILKNLKSFDIYYSLQGVNKRLNQIIQEEIFIKHLSFIKRSSNKFIDRLSDKTILHRFCSQILPSIHEKIRYLQLGSTSMKTILHTFDYPNLDSLALFNVDEKSFRSLCKSKILSNGLFKNQIKFLSLSCYRDEALIDMIPSMTKIFQLQVQFYDDCLYILDGRFNQLHTLIIDVFNPFDLGDVENRDDLPNLKYFSFTCNWVTSFYNQTIRSLLLRMSYLERLDLYIQFGNNTTIIDGNYLKRKIINANTLRNLQEFRFSITSRISSPVQLNLPSTKDIEQTFTHFKSKNIISCVDYFPERKEGQYHIYSYPYETKYYNDITNKFPGGIYEYVREVSLFDEKPFEHEFFLQIQKSFPFMEILSVKNKKAQNHKESNENLSLIQYSFLRELHIYNVHDDYIEEFLSDKKTSLSRNVNLNIKYESLERVTNNFTREDTRINCRKVDKLYVCKGSKRCNFLEEYFPSAKIIERSRF</sequence>
<proteinExistence type="predicted"/>
<organism evidence="2 3">
    <name type="scientific">Adineta ricciae</name>
    <name type="common">Rotifer</name>
    <dbReference type="NCBI Taxonomy" id="249248"/>
    <lineage>
        <taxon>Eukaryota</taxon>
        <taxon>Metazoa</taxon>
        <taxon>Spiralia</taxon>
        <taxon>Gnathifera</taxon>
        <taxon>Rotifera</taxon>
        <taxon>Eurotatoria</taxon>
        <taxon>Bdelloidea</taxon>
        <taxon>Adinetida</taxon>
        <taxon>Adinetidae</taxon>
        <taxon>Adineta</taxon>
    </lineage>
</organism>
<accession>A0A815Z4M0</accession>
<reference evidence="2" key="1">
    <citation type="submission" date="2021-02" db="EMBL/GenBank/DDBJ databases">
        <authorList>
            <person name="Nowell W R."/>
        </authorList>
    </citation>
    <scope>NUCLEOTIDE SEQUENCE</scope>
</reference>
<dbReference type="PROSITE" id="PS50181">
    <property type="entry name" value="FBOX"/>
    <property type="match status" value="1"/>
</dbReference>
<dbReference type="Pfam" id="PF00646">
    <property type="entry name" value="F-box"/>
    <property type="match status" value="1"/>
</dbReference>
<keyword evidence="3" id="KW-1185">Reference proteome</keyword>
<dbReference type="EMBL" id="CAJNOR010005895">
    <property type="protein sequence ID" value="CAF1579281.1"/>
    <property type="molecule type" value="Genomic_DNA"/>
</dbReference>
<dbReference type="Proteomes" id="UP000663828">
    <property type="component" value="Unassembled WGS sequence"/>
</dbReference>
<dbReference type="AlphaFoldDB" id="A0A815Z4M0"/>
<evidence type="ECO:0000313" key="3">
    <source>
        <dbReference type="Proteomes" id="UP000663828"/>
    </source>
</evidence>
<feature type="domain" description="F-box" evidence="1">
    <location>
        <begin position="5"/>
        <end position="52"/>
    </location>
</feature>
<dbReference type="InterPro" id="IPR001810">
    <property type="entry name" value="F-box_dom"/>
</dbReference>
<evidence type="ECO:0000259" key="1">
    <source>
        <dbReference type="PROSITE" id="PS50181"/>
    </source>
</evidence>
<dbReference type="SUPFAM" id="SSF81383">
    <property type="entry name" value="F-box domain"/>
    <property type="match status" value="1"/>
</dbReference>
<evidence type="ECO:0000313" key="2">
    <source>
        <dbReference type="EMBL" id="CAF1579281.1"/>
    </source>
</evidence>
<dbReference type="InterPro" id="IPR036047">
    <property type="entry name" value="F-box-like_dom_sf"/>
</dbReference>
<comment type="caution">
    <text evidence="2">The sequence shown here is derived from an EMBL/GenBank/DDBJ whole genome shotgun (WGS) entry which is preliminary data.</text>
</comment>
<gene>
    <name evidence="2" type="ORF">XAT740_LOCUS45319</name>
</gene>
<protein>
    <recommendedName>
        <fullName evidence="1">F-box domain-containing protein</fullName>
    </recommendedName>
</protein>